<protein>
    <submittedName>
        <fullName evidence="2">13E12 repeat family protein</fullName>
    </submittedName>
</protein>
<reference evidence="2 3" key="1">
    <citation type="submission" date="2018-06" db="EMBL/GenBank/DDBJ databases">
        <authorList>
            <consortium name="Pathogen Informatics"/>
            <person name="Doyle S."/>
        </authorList>
    </citation>
    <scope>NUCLEOTIDE SEQUENCE [LARGE SCALE GENOMIC DNA]</scope>
    <source>
        <strain evidence="2 3">NCTC4524</strain>
    </source>
</reference>
<accession>A0A378WB13</accession>
<feature type="region of interest" description="Disordered" evidence="1">
    <location>
        <begin position="133"/>
        <end position="152"/>
    </location>
</feature>
<dbReference type="Proteomes" id="UP000254945">
    <property type="component" value="Unassembled WGS sequence"/>
</dbReference>
<evidence type="ECO:0000256" key="1">
    <source>
        <dbReference type="SAM" id="MobiDB-lite"/>
    </source>
</evidence>
<evidence type="ECO:0000313" key="3">
    <source>
        <dbReference type="Proteomes" id="UP000254945"/>
    </source>
</evidence>
<proteinExistence type="predicted"/>
<name>A0A378WB13_9MYCO</name>
<sequence length="234" mass="26121">MAPGRLVDALTYGARAEAKLIAARMVAVADLLVQRTAELNVEGVHPNYMILTGFARASAEVGAALNLTSGAASRANLECLCRFHHRLKTFGGWSDTQYPDGTVVWTSPSGKTYRTTPGGADLFNSFATVPCGQPQPARPPKLSRAARVEQTRAKNRRLRPVNEKYSYTQKARRKELDRRRNHNRMRVTLKLFKGDEPSKSPYCTWINDPFEPEELPPDWEPPPPPPLNPEDPPF</sequence>
<gene>
    <name evidence="2" type="ORF">NCTC4524_05344</name>
</gene>
<dbReference type="AlphaFoldDB" id="A0A378WB13"/>
<feature type="compositionally biased region" description="Pro residues" evidence="1">
    <location>
        <begin position="218"/>
        <end position="234"/>
    </location>
</feature>
<organism evidence="2 3">
    <name type="scientific">Mycolicibacterium senegalense</name>
    <dbReference type="NCBI Taxonomy" id="1796"/>
    <lineage>
        <taxon>Bacteria</taxon>
        <taxon>Bacillati</taxon>
        <taxon>Actinomycetota</taxon>
        <taxon>Actinomycetes</taxon>
        <taxon>Mycobacteriales</taxon>
        <taxon>Mycobacteriaceae</taxon>
        <taxon>Mycolicibacterium</taxon>
    </lineage>
</organism>
<feature type="region of interest" description="Disordered" evidence="1">
    <location>
        <begin position="196"/>
        <end position="234"/>
    </location>
</feature>
<evidence type="ECO:0000313" key="2">
    <source>
        <dbReference type="EMBL" id="SUA29350.1"/>
    </source>
</evidence>
<dbReference type="EMBL" id="UGQQ01000002">
    <property type="protein sequence ID" value="SUA29350.1"/>
    <property type="molecule type" value="Genomic_DNA"/>
</dbReference>